<dbReference type="FunFam" id="3.40.50.300:FF:000224">
    <property type="entry name" value="Energy-coupling factor transporter ATP-binding protein EcfA"/>
    <property type="match status" value="1"/>
</dbReference>
<dbReference type="Gene3D" id="3.40.50.300">
    <property type="entry name" value="P-loop containing nucleotide triphosphate hydrolases"/>
    <property type="match status" value="1"/>
</dbReference>
<keyword evidence="5" id="KW-0547">Nucleotide-binding</keyword>
<dbReference type="RefSeq" id="WP_110985109.1">
    <property type="nucleotide sequence ID" value="NZ_CAWNWM010000003.1"/>
</dbReference>
<keyword evidence="3" id="KW-0813">Transport</keyword>
<evidence type="ECO:0000256" key="5">
    <source>
        <dbReference type="ARBA" id="ARBA00022741"/>
    </source>
</evidence>
<feature type="domain" description="ABC transporter" evidence="9">
    <location>
        <begin position="21"/>
        <end position="248"/>
    </location>
</feature>
<dbReference type="InterPro" id="IPR003593">
    <property type="entry name" value="AAA+_ATPase"/>
</dbReference>
<name>A0A2W1K2I7_9CYAN</name>
<dbReference type="InterPro" id="IPR017871">
    <property type="entry name" value="ABC_transporter-like_CS"/>
</dbReference>
<dbReference type="InterPro" id="IPR015856">
    <property type="entry name" value="ABC_transpr_CbiO/EcfA_su"/>
</dbReference>
<accession>A0A2W1K2I7</accession>
<dbReference type="InterPro" id="IPR003439">
    <property type="entry name" value="ABC_transporter-like_ATP-bd"/>
</dbReference>
<keyword evidence="11" id="KW-1185">Reference proteome</keyword>
<dbReference type="CDD" id="cd03225">
    <property type="entry name" value="ABC_cobalt_CbiO_domain1"/>
    <property type="match status" value="1"/>
</dbReference>
<dbReference type="EC" id="3.6.3.-" evidence="10"/>
<dbReference type="GO" id="GO:0005524">
    <property type="term" value="F:ATP binding"/>
    <property type="evidence" value="ECO:0007669"/>
    <property type="project" value="UniProtKB-KW"/>
</dbReference>
<dbReference type="PROSITE" id="PS50893">
    <property type="entry name" value="ABC_TRANSPORTER_2"/>
    <property type="match status" value="1"/>
</dbReference>
<comment type="subcellular location">
    <subcellularLocation>
        <location evidence="1">Cell membrane</location>
    </subcellularLocation>
</comment>
<evidence type="ECO:0000259" key="9">
    <source>
        <dbReference type="PROSITE" id="PS50893"/>
    </source>
</evidence>
<sequence>MTILFPAPHHSTILEPFAPALTVADLSFSYPDRTSVLEQISFELQANERIGVLGPNGAGKTTLFKIICGLLCPTQGEVKLFNQPVETGSFRSDLGFVFQNPDDQLFSASVWEDIAFGPQNMGLPPDEVDRCVAAALALTGTQSLTQRLPHHLSGGEKRMVAIATVVAMNPRLIIYDEPSANLDLRARRRLIQYLQDSEETIMVASHDLEMILEVCDRILLIDHGHIVADGHPPEIMQQRSLMEAHGLEVPYSLAGRIEAKRHL</sequence>
<dbReference type="PANTHER" id="PTHR43553">
    <property type="entry name" value="HEAVY METAL TRANSPORTER"/>
    <property type="match status" value="1"/>
</dbReference>
<dbReference type="GO" id="GO:0042626">
    <property type="term" value="F:ATPase-coupled transmembrane transporter activity"/>
    <property type="evidence" value="ECO:0007669"/>
    <property type="project" value="TreeGrafter"/>
</dbReference>
<dbReference type="OrthoDB" id="9784332at2"/>
<evidence type="ECO:0000256" key="4">
    <source>
        <dbReference type="ARBA" id="ARBA00022475"/>
    </source>
</evidence>
<protein>
    <submittedName>
        <fullName evidence="10">Energy-coupling factor transporter ATP-binding protein EcfA3</fullName>
        <ecNumber evidence="10">3.6.3.-</ecNumber>
    </submittedName>
</protein>
<keyword evidence="8" id="KW-0472">Membrane</keyword>
<dbReference type="EMBL" id="PQWO01000003">
    <property type="protein sequence ID" value="PZD74267.1"/>
    <property type="molecule type" value="Genomic_DNA"/>
</dbReference>
<proteinExistence type="inferred from homology"/>
<dbReference type="AlphaFoldDB" id="A0A2W1K2I7"/>
<gene>
    <name evidence="10" type="primary">ecfA3</name>
    <name evidence="10" type="ORF">C1752_01121</name>
</gene>
<dbReference type="PANTHER" id="PTHR43553:SF24">
    <property type="entry name" value="ENERGY-COUPLING FACTOR TRANSPORTER ATP-BINDING PROTEIN ECFA1"/>
    <property type="match status" value="1"/>
</dbReference>
<keyword evidence="7" id="KW-1278">Translocase</keyword>
<reference evidence="10 11" key="1">
    <citation type="journal article" date="2018" name="Sci. Rep.">
        <title>A novel species of the marine cyanobacterium Acaryochloris with a unique pigment content and lifestyle.</title>
        <authorList>
            <person name="Partensky F."/>
            <person name="Six C."/>
            <person name="Ratin M."/>
            <person name="Garczarek L."/>
            <person name="Vaulot D."/>
            <person name="Probert I."/>
            <person name="Calteau A."/>
            <person name="Gourvil P."/>
            <person name="Marie D."/>
            <person name="Grebert T."/>
            <person name="Bouchier C."/>
            <person name="Le Panse S."/>
            <person name="Gachenot M."/>
            <person name="Rodriguez F."/>
            <person name="Garrido J.L."/>
        </authorList>
    </citation>
    <scope>NUCLEOTIDE SEQUENCE [LARGE SCALE GENOMIC DNA]</scope>
    <source>
        <strain evidence="10 11">RCC1774</strain>
    </source>
</reference>
<organism evidence="10 11">
    <name type="scientific">Acaryochloris thomasi RCC1774</name>
    <dbReference type="NCBI Taxonomy" id="1764569"/>
    <lineage>
        <taxon>Bacteria</taxon>
        <taxon>Bacillati</taxon>
        <taxon>Cyanobacteriota</taxon>
        <taxon>Cyanophyceae</taxon>
        <taxon>Acaryochloridales</taxon>
        <taxon>Acaryochloridaceae</taxon>
        <taxon>Acaryochloris</taxon>
        <taxon>Acaryochloris thomasi</taxon>
    </lineage>
</organism>
<dbReference type="Pfam" id="PF00005">
    <property type="entry name" value="ABC_tran"/>
    <property type="match status" value="1"/>
</dbReference>
<dbReference type="GO" id="GO:0016887">
    <property type="term" value="F:ATP hydrolysis activity"/>
    <property type="evidence" value="ECO:0007669"/>
    <property type="project" value="InterPro"/>
</dbReference>
<keyword evidence="4" id="KW-1003">Cell membrane</keyword>
<evidence type="ECO:0000256" key="7">
    <source>
        <dbReference type="ARBA" id="ARBA00022967"/>
    </source>
</evidence>
<keyword evidence="10" id="KW-0378">Hydrolase</keyword>
<dbReference type="PROSITE" id="PS00211">
    <property type="entry name" value="ABC_TRANSPORTER_1"/>
    <property type="match status" value="1"/>
</dbReference>
<evidence type="ECO:0000256" key="3">
    <source>
        <dbReference type="ARBA" id="ARBA00022448"/>
    </source>
</evidence>
<dbReference type="Proteomes" id="UP000248857">
    <property type="component" value="Unassembled WGS sequence"/>
</dbReference>
<dbReference type="SMART" id="SM00382">
    <property type="entry name" value="AAA"/>
    <property type="match status" value="1"/>
</dbReference>
<dbReference type="InterPro" id="IPR027417">
    <property type="entry name" value="P-loop_NTPase"/>
</dbReference>
<keyword evidence="6 10" id="KW-0067">ATP-binding</keyword>
<evidence type="ECO:0000256" key="8">
    <source>
        <dbReference type="ARBA" id="ARBA00023136"/>
    </source>
</evidence>
<dbReference type="GO" id="GO:0043190">
    <property type="term" value="C:ATP-binding cassette (ABC) transporter complex"/>
    <property type="evidence" value="ECO:0007669"/>
    <property type="project" value="TreeGrafter"/>
</dbReference>
<comment type="similarity">
    <text evidence="2">Belongs to the ABC transporter superfamily.</text>
</comment>
<evidence type="ECO:0000313" key="11">
    <source>
        <dbReference type="Proteomes" id="UP000248857"/>
    </source>
</evidence>
<evidence type="ECO:0000313" key="10">
    <source>
        <dbReference type="EMBL" id="PZD74267.1"/>
    </source>
</evidence>
<comment type="caution">
    <text evidence="10">The sequence shown here is derived from an EMBL/GenBank/DDBJ whole genome shotgun (WGS) entry which is preliminary data.</text>
</comment>
<dbReference type="InterPro" id="IPR050095">
    <property type="entry name" value="ECF_ABC_transporter_ATP-bd"/>
</dbReference>
<evidence type="ECO:0000256" key="1">
    <source>
        <dbReference type="ARBA" id="ARBA00004236"/>
    </source>
</evidence>
<dbReference type="SUPFAM" id="SSF52540">
    <property type="entry name" value="P-loop containing nucleoside triphosphate hydrolases"/>
    <property type="match status" value="1"/>
</dbReference>
<evidence type="ECO:0000256" key="2">
    <source>
        <dbReference type="ARBA" id="ARBA00005417"/>
    </source>
</evidence>
<evidence type="ECO:0000256" key="6">
    <source>
        <dbReference type="ARBA" id="ARBA00022840"/>
    </source>
</evidence>